<dbReference type="Proteomes" id="UP000247591">
    <property type="component" value="Unassembled WGS sequence"/>
</dbReference>
<comment type="caution">
    <text evidence="1">The sequence shown here is derived from an EMBL/GenBank/DDBJ whole genome shotgun (WGS) entry which is preliminary data.</text>
</comment>
<dbReference type="EMBL" id="QJSP01000004">
    <property type="protein sequence ID" value="PYE18424.1"/>
    <property type="molecule type" value="Genomic_DNA"/>
</dbReference>
<evidence type="ECO:0000313" key="1">
    <source>
        <dbReference type="EMBL" id="PYE18424.1"/>
    </source>
</evidence>
<dbReference type="OrthoDB" id="6685214at2"/>
<sequence>MSNPEIVRILDSYVEIPHDGGTATYLAVTSYEPPASADEVERSFPDGSPHELASLWATTRRAQLYFSKGSCGMTMLSPSESRAETDRLRQLDEVDDRFYHPGDVVVGLFETEPDRLFYDPERSALRLATPIDDREDWPLVGHNVADFLESYRDYAPAGGWQRTFQAGS</sequence>
<dbReference type="RefSeq" id="WP_110468809.1">
    <property type="nucleotide sequence ID" value="NZ_QJSP01000004.1"/>
</dbReference>
<accession>A0A318RRY6</accession>
<dbReference type="AlphaFoldDB" id="A0A318RRY6"/>
<keyword evidence="2" id="KW-1185">Reference proteome</keyword>
<organism evidence="1 2">
    <name type="scientific">Williamsia limnetica</name>
    <dbReference type="NCBI Taxonomy" id="882452"/>
    <lineage>
        <taxon>Bacteria</taxon>
        <taxon>Bacillati</taxon>
        <taxon>Actinomycetota</taxon>
        <taxon>Actinomycetes</taxon>
        <taxon>Mycobacteriales</taxon>
        <taxon>Nocardiaceae</taxon>
        <taxon>Williamsia</taxon>
    </lineage>
</organism>
<protein>
    <recommendedName>
        <fullName evidence="3">SUKH superfamily protein</fullName>
    </recommendedName>
</protein>
<evidence type="ECO:0000313" key="2">
    <source>
        <dbReference type="Proteomes" id="UP000247591"/>
    </source>
</evidence>
<reference evidence="1 2" key="1">
    <citation type="submission" date="2018-06" db="EMBL/GenBank/DDBJ databases">
        <title>Genomic Encyclopedia of Type Strains, Phase IV (KMG-IV): sequencing the most valuable type-strain genomes for metagenomic binning, comparative biology and taxonomic classification.</title>
        <authorList>
            <person name="Goeker M."/>
        </authorList>
    </citation>
    <scope>NUCLEOTIDE SEQUENCE [LARGE SCALE GENOMIC DNA]</scope>
    <source>
        <strain evidence="1 2">DSM 45521</strain>
    </source>
</reference>
<proteinExistence type="predicted"/>
<evidence type="ECO:0008006" key="3">
    <source>
        <dbReference type="Google" id="ProtNLM"/>
    </source>
</evidence>
<name>A0A318RRY6_WILLI</name>
<gene>
    <name evidence="1" type="ORF">DFR67_1042</name>
</gene>